<dbReference type="STRING" id="1328759.A0A5C2RT97"/>
<protein>
    <submittedName>
        <fullName evidence="1">Uncharacterized protein</fullName>
    </submittedName>
</protein>
<dbReference type="OrthoDB" id="426718at2759"/>
<dbReference type="AlphaFoldDB" id="A0A5C2RT97"/>
<sequence length="251" mass="27682">MPPLSRAVIRGIHLSHARQLAQFSLPPSRHAPEENPPPNLLADTIDWITANPAALQAAQATQCKSTGTDSPNWDAVFFSLMESDAMYLRKFEEIYDAIVAARSGDFDLAVTHLQKAQEDVDTVAKMLDCTFIQLCDFSTRSPDGYWYYSGAYCGLFVSNSTDKPFMGVAYKGTNSLRELNTDRDWDPIAPLRPGVLWGSLVHEGFYAGLFGTFSAAVQDAQIPFGTCVLDPIANCRQLTFPPNRSHARTAL</sequence>
<dbReference type="Proteomes" id="UP000313359">
    <property type="component" value="Unassembled WGS sequence"/>
</dbReference>
<dbReference type="EMBL" id="ML122317">
    <property type="protein sequence ID" value="RPD53717.1"/>
    <property type="molecule type" value="Genomic_DNA"/>
</dbReference>
<reference evidence="1" key="1">
    <citation type="journal article" date="2018" name="Genome Biol. Evol.">
        <title>Genomics and development of Lentinus tigrinus, a white-rot wood-decaying mushroom with dimorphic fruiting bodies.</title>
        <authorList>
            <person name="Wu B."/>
            <person name="Xu Z."/>
            <person name="Knudson A."/>
            <person name="Carlson A."/>
            <person name="Chen N."/>
            <person name="Kovaka S."/>
            <person name="LaButti K."/>
            <person name="Lipzen A."/>
            <person name="Pennachio C."/>
            <person name="Riley R."/>
            <person name="Schakwitz W."/>
            <person name="Umezawa K."/>
            <person name="Ohm R.A."/>
            <person name="Grigoriev I.V."/>
            <person name="Nagy L.G."/>
            <person name="Gibbons J."/>
            <person name="Hibbett D."/>
        </authorList>
    </citation>
    <scope>NUCLEOTIDE SEQUENCE [LARGE SCALE GENOMIC DNA]</scope>
    <source>
        <strain evidence="1">ALCF2SS1-6</strain>
    </source>
</reference>
<organism evidence="1 2">
    <name type="scientific">Lentinus tigrinus ALCF2SS1-6</name>
    <dbReference type="NCBI Taxonomy" id="1328759"/>
    <lineage>
        <taxon>Eukaryota</taxon>
        <taxon>Fungi</taxon>
        <taxon>Dikarya</taxon>
        <taxon>Basidiomycota</taxon>
        <taxon>Agaricomycotina</taxon>
        <taxon>Agaricomycetes</taxon>
        <taxon>Polyporales</taxon>
        <taxon>Polyporaceae</taxon>
        <taxon>Lentinus</taxon>
    </lineage>
</organism>
<evidence type="ECO:0000313" key="1">
    <source>
        <dbReference type="EMBL" id="RPD53717.1"/>
    </source>
</evidence>
<evidence type="ECO:0000313" key="2">
    <source>
        <dbReference type="Proteomes" id="UP000313359"/>
    </source>
</evidence>
<accession>A0A5C2RT97</accession>
<name>A0A5C2RT97_9APHY</name>
<proteinExistence type="predicted"/>
<keyword evidence="2" id="KW-1185">Reference proteome</keyword>
<gene>
    <name evidence="1" type="ORF">L227DRAFT_512812</name>
</gene>